<feature type="compositionally biased region" description="Basic and acidic residues" evidence="1">
    <location>
        <begin position="44"/>
        <end position="53"/>
    </location>
</feature>
<keyword evidence="4" id="KW-1185">Reference proteome</keyword>
<proteinExistence type="predicted"/>
<dbReference type="InterPro" id="IPR029058">
    <property type="entry name" value="AB_hydrolase_fold"/>
</dbReference>
<dbReference type="PANTHER" id="PTHR11559">
    <property type="entry name" value="CARBOXYLESTERASE"/>
    <property type="match status" value="1"/>
</dbReference>
<name>A0A291H0G6_9MICO</name>
<evidence type="ECO:0000256" key="1">
    <source>
        <dbReference type="SAM" id="MobiDB-lite"/>
    </source>
</evidence>
<evidence type="ECO:0000313" key="4">
    <source>
        <dbReference type="Proteomes" id="UP000217889"/>
    </source>
</evidence>
<dbReference type="Pfam" id="PF00135">
    <property type="entry name" value="COesterase"/>
    <property type="match status" value="1"/>
</dbReference>
<dbReference type="RefSeq" id="WP_096800360.1">
    <property type="nucleotide sequence ID" value="NZ_CP023564.1"/>
</dbReference>
<protein>
    <submittedName>
        <fullName evidence="3">Carboxylesterase</fullName>
    </submittedName>
</protein>
<dbReference type="InterPro" id="IPR002018">
    <property type="entry name" value="CarbesteraseB"/>
</dbReference>
<dbReference type="InterPro" id="IPR050309">
    <property type="entry name" value="Type-B_Carboxylest/Lipase"/>
</dbReference>
<dbReference type="SUPFAM" id="SSF53474">
    <property type="entry name" value="alpha/beta-Hydrolases"/>
    <property type="match status" value="1"/>
</dbReference>
<accession>A0A291H0G6</accession>
<dbReference type="EMBL" id="CP023564">
    <property type="protein sequence ID" value="ATG55900.1"/>
    <property type="molecule type" value="Genomic_DNA"/>
</dbReference>
<organism evidence="3 4">
    <name type="scientific">Brachybacterium ginsengisoli</name>
    <dbReference type="NCBI Taxonomy" id="1331682"/>
    <lineage>
        <taxon>Bacteria</taxon>
        <taxon>Bacillati</taxon>
        <taxon>Actinomycetota</taxon>
        <taxon>Actinomycetes</taxon>
        <taxon>Micrococcales</taxon>
        <taxon>Dermabacteraceae</taxon>
        <taxon>Brachybacterium</taxon>
    </lineage>
</organism>
<gene>
    <name evidence="3" type="ORF">CFK41_14760</name>
</gene>
<sequence>MTTGSDAGAAATAGTGGALRRLLGVRYATAERFSAPIVAEGWGDGEHGEHGEHGPAPFQIEDPNQPLGAEPGEDCHVLNIWAPSEISSPLPVYVAIYGGGFEHGSASSWPLNGSTLAATGEMIVVSVNYRVGALGFMTLAAASTPGIAQAFPEASNLGLRDVIAALAWIQRHIADVGGDPSQVTVVGESAGGFLTAALPAAPSARGLYRRLGVFSAGASRILPLAHAAEMADGFLTALGDDVSPDVLRNCPPEETVHAQAQVVLTDIGLRNGPRPGALGVVDDHELPQGVLASHPVEAFASGKAAGTPLLVSTTQDEIALFRQLMGAPFDPPDLRSISDQLRSFDITSERADEIVADYAAGIAGGDAEPGAVRADVLTDYIYRLAAVRLAAAHAEGGGSAHLMLIGGADGELAGHAVDVPALMGLHWPGASAAARRRDGEITKALTDHVLGRRHEWDPVRHDRLSAAGVGELREPAEEVFARIASRWEGVPRP</sequence>
<reference evidence="3 4" key="1">
    <citation type="journal article" date="2014" name="Int. J. Syst. Evol. Microbiol.">
        <title>Brachybacterium ginsengisoli sp. nov., isolated from soil of a ginseng field.</title>
        <authorList>
            <person name="Hoang V.A."/>
            <person name="Kim Y.J."/>
            <person name="Nguyen N.L."/>
            <person name="Yang D.C."/>
        </authorList>
    </citation>
    <scope>NUCLEOTIDE SEQUENCE [LARGE SCALE GENOMIC DNA]</scope>
    <source>
        <strain evidence="3 4">DCY80</strain>
    </source>
</reference>
<dbReference type="KEGG" id="bgg:CFK41_14760"/>
<dbReference type="Gene3D" id="3.40.50.1820">
    <property type="entry name" value="alpha/beta hydrolase"/>
    <property type="match status" value="1"/>
</dbReference>
<dbReference type="Proteomes" id="UP000217889">
    <property type="component" value="Chromosome"/>
</dbReference>
<evidence type="ECO:0000313" key="3">
    <source>
        <dbReference type="EMBL" id="ATG55900.1"/>
    </source>
</evidence>
<feature type="region of interest" description="Disordered" evidence="1">
    <location>
        <begin position="40"/>
        <end position="71"/>
    </location>
</feature>
<dbReference type="AlphaFoldDB" id="A0A291H0G6"/>
<dbReference type="OrthoDB" id="3199405at2"/>
<evidence type="ECO:0000259" key="2">
    <source>
        <dbReference type="Pfam" id="PF00135"/>
    </source>
</evidence>
<feature type="domain" description="Carboxylesterase type B" evidence="2">
    <location>
        <begin position="18"/>
        <end position="398"/>
    </location>
</feature>